<keyword evidence="3" id="KW-1185">Reference proteome</keyword>
<evidence type="ECO:0000313" key="2">
    <source>
        <dbReference type="EnsemblMetazoa" id="XP_050506184.1"/>
    </source>
</evidence>
<feature type="chain" id="PRO_5046451732" description="TNF family profile domain-containing protein" evidence="1">
    <location>
        <begin position="17"/>
        <end position="271"/>
    </location>
</feature>
<dbReference type="RefSeq" id="XP_050506184.1">
    <property type="nucleotide sequence ID" value="XM_050650227.1"/>
</dbReference>
<evidence type="ECO:0000256" key="1">
    <source>
        <dbReference type="SAM" id="SignalP"/>
    </source>
</evidence>
<dbReference type="SUPFAM" id="SSF49599">
    <property type="entry name" value="TRAF domain-like"/>
    <property type="match status" value="1"/>
</dbReference>
<dbReference type="Gene3D" id="2.60.210.10">
    <property type="entry name" value="Apoptosis, Tumor Necrosis Factor Receptor Associated Protein 2, Chain A"/>
    <property type="match status" value="1"/>
</dbReference>
<dbReference type="GeneID" id="126884295"/>
<keyword evidence="1" id="KW-0732">Signal</keyword>
<dbReference type="EnsemblMetazoa" id="XM_050650227.1">
    <property type="protein sequence ID" value="XP_050506184.1"/>
    <property type="gene ID" value="LOC126884295"/>
</dbReference>
<evidence type="ECO:0008006" key="4">
    <source>
        <dbReference type="Google" id="ProtNLM"/>
    </source>
</evidence>
<dbReference type="InterPro" id="IPR008974">
    <property type="entry name" value="TRAF-like"/>
</dbReference>
<protein>
    <recommendedName>
        <fullName evidence="4">TNF family profile domain-containing protein</fullName>
    </recommendedName>
</protein>
<reference evidence="2" key="1">
    <citation type="submission" date="2025-05" db="UniProtKB">
        <authorList>
            <consortium name="EnsemblMetazoa"/>
        </authorList>
    </citation>
    <scope>IDENTIFICATION</scope>
</reference>
<dbReference type="Proteomes" id="UP001652700">
    <property type="component" value="Unplaced"/>
</dbReference>
<accession>A0ABM5K7L6</accession>
<evidence type="ECO:0000313" key="3">
    <source>
        <dbReference type="Proteomes" id="UP001652700"/>
    </source>
</evidence>
<feature type="signal peptide" evidence="1">
    <location>
        <begin position="1"/>
        <end position="16"/>
    </location>
</feature>
<sequence length="271" mass="31184">MSNSLFFLTLVISVNGLYLPDVTKRIPANDTGEEIQHAICKIASKDLEATANATIFRELKGVCTSVQLETHLNYLEATLLQQFNIIKNILLDNGFRVPETEYESQPSKVPKHMPKNDVITEHMEMRQITNLANRQQEIDTYNDTVVDSNKGGIYFYYWNVENIDNILSKDGMYISSPEFFVLGHSLHLQLYPKYLDDESFAILLRPSSKSFMKKHKIYVVNQSDKKLDIDSGLMFGFKEESFFRVSEESITHFGYINLRVLTVKVEIFVNS</sequence>
<organism evidence="2 3">
    <name type="scientific">Diabrotica virgifera virgifera</name>
    <name type="common">western corn rootworm</name>
    <dbReference type="NCBI Taxonomy" id="50390"/>
    <lineage>
        <taxon>Eukaryota</taxon>
        <taxon>Metazoa</taxon>
        <taxon>Ecdysozoa</taxon>
        <taxon>Arthropoda</taxon>
        <taxon>Hexapoda</taxon>
        <taxon>Insecta</taxon>
        <taxon>Pterygota</taxon>
        <taxon>Neoptera</taxon>
        <taxon>Endopterygota</taxon>
        <taxon>Coleoptera</taxon>
        <taxon>Polyphaga</taxon>
        <taxon>Cucujiformia</taxon>
        <taxon>Chrysomeloidea</taxon>
        <taxon>Chrysomelidae</taxon>
        <taxon>Galerucinae</taxon>
        <taxon>Diabroticina</taxon>
        <taxon>Diabroticites</taxon>
        <taxon>Diabrotica</taxon>
    </lineage>
</organism>
<proteinExistence type="predicted"/>
<name>A0ABM5K7L6_DIAVI</name>